<comment type="pathway">
    <text evidence="3">tRNA modification; 5-methoxycarbonylmethyl-2-thiouridine-tRNA biosynthesis.</text>
</comment>
<evidence type="ECO:0000256" key="8">
    <source>
        <dbReference type="ARBA" id="ARBA00023242"/>
    </source>
</evidence>
<evidence type="ECO:0000256" key="2">
    <source>
        <dbReference type="ARBA" id="ARBA00004496"/>
    </source>
</evidence>
<dbReference type="GO" id="GO:0042802">
    <property type="term" value="F:identical protein binding"/>
    <property type="evidence" value="ECO:0007669"/>
    <property type="project" value="EnsemblFungi"/>
</dbReference>
<evidence type="ECO:0000256" key="5">
    <source>
        <dbReference type="ARBA" id="ARBA00020265"/>
    </source>
</evidence>
<dbReference type="GeneID" id="30031955"/>
<dbReference type="STRING" id="869754.A0A1A0H9E0"/>
<dbReference type="GO" id="GO:0005737">
    <property type="term" value="C:cytoplasm"/>
    <property type="evidence" value="ECO:0007669"/>
    <property type="project" value="UniProtKB-SubCell"/>
</dbReference>
<dbReference type="InterPro" id="IPR008728">
    <property type="entry name" value="Elongator_complex_protein_4"/>
</dbReference>
<gene>
    <name evidence="10" type="ORF">METBIDRAFT_78962</name>
</gene>
<evidence type="ECO:0000256" key="1">
    <source>
        <dbReference type="ARBA" id="ARBA00004123"/>
    </source>
</evidence>
<evidence type="ECO:0000256" key="3">
    <source>
        <dbReference type="ARBA" id="ARBA00005043"/>
    </source>
</evidence>
<evidence type="ECO:0000256" key="4">
    <source>
        <dbReference type="ARBA" id="ARBA00007573"/>
    </source>
</evidence>
<evidence type="ECO:0000313" key="10">
    <source>
        <dbReference type="EMBL" id="OBA20636.1"/>
    </source>
</evidence>
<dbReference type="CDD" id="cd19494">
    <property type="entry name" value="Elp4"/>
    <property type="match status" value="1"/>
</dbReference>
<dbReference type="Proteomes" id="UP000092555">
    <property type="component" value="Unassembled WGS sequence"/>
</dbReference>
<accession>A0A1A0H9E0</accession>
<dbReference type="GO" id="GO:0000049">
    <property type="term" value="F:tRNA binding"/>
    <property type="evidence" value="ECO:0007669"/>
    <property type="project" value="EnsemblFungi"/>
</dbReference>
<dbReference type="GO" id="GO:0008023">
    <property type="term" value="C:transcription elongation factor complex"/>
    <property type="evidence" value="ECO:0007669"/>
    <property type="project" value="TreeGrafter"/>
</dbReference>
<dbReference type="AlphaFoldDB" id="A0A1A0H9E0"/>
<dbReference type="GO" id="GO:0006357">
    <property type="term" value="P:regulation of transcription by RNA polymerase II"/>
    <property type="evidence" value="ECO:0007669"/>
    <property type="project" value="EnsemblFungi"/>
</dbReference>
<proteinExistence type="inferred from homology"/>
<evidence type="ECO:0000256" key="7">
    <source>
        <dbReference type="ARBA" id="ARBA00022694"/>
    </source>
</evidence>
<reference evidence="10 11" key="1">
    <citation type="submission" date="2016-05" db="EMBL/GenBank/DDBJ databases">
        <title>Comparative genomics of biotechnologically important yeasts.</title>
        <authorList>
            <consortium name="DOE Joint Genome Institute"/>
            <person name="Riley R."/>
            <person name="Haridas S."/>
            <person name="Wolfe K.H."/>
            <person name="Lopes M.R."/>
            <person name="Hittinger C.T."/>
            <person name="Goker M."/>
            <person name="Salamov A."/>
            <person name="Wisecaver J."/>
            <person name="Long T.M."/>
            <person name="Aerts A.L."/>
            <person name="Barry K."/>
            <person name="Choi C."/>
            <person name="Clum A."/>
            <person name="Coughlan A.Y."/>
            <person name="Deshpande S."/>
            <person name="Douglass A.P."/>
            <person name="Hanson S.J."/>
            <person name="Klenk H.-P."/>
            <person name="LaButti K."/>
            <person name="Lapidus A."/>
            <person name="Lindquist E."/>
            <person name="Lipzen A."/>
            <person name="Meier-kolthoff J.P."/>
            <person name="Ohm R.A."/>
            <person name="Otillar R.P."/>
            <person name="Pangilinan J."/>
            <person name="Peng Y."/>
            <person name="Rokas A."/>
            <person name="Rosa C.A."/>
            <person name="Scheuner C."/>
            <person name="Sibirny A.A."/>
            <person name="Slot J.C."/>
            <person name="Stielow J.B."/>
            <person name="Sun H."/>
            <person name="Kurtzman C.P."/>
            <person name="Blackwell M."/>
            <person name="Grigoriev I.V."/>
            <person name="Jeffries T.W."/>
        </authorList>
    </citation>
    <scope>NUCLEOTIDE SEQUENCE [LARGE SCALE GENOMIC DNA]</scope>
    <source>
        <strain evidence="10 11">NRRL YB-4993</strain>
    </source>
</reference>
<dbReference type="RefSeq" id="XP_018711158.1">
    <property type="nucleotide sequence ID" value="XM_018858979.1"/>
</dbReference>
<feature type="compositionally biased region" description="Basic and acidic residues" evidence="9">
    <location>
        <begin position="1"/>
        <end position="13"/>
    </location>
</feature>
<feature type="region of interest" description="Disordered" evidence="9">
    <location>
        <begin position="1"/>
        <end position="40"/>
    </location>
</feature>
<keyword evidence="8" id="KW-0539">Nucleus</keyword>
<comment type="subcellular location">
    <subcellularLocation>
        <location evidence="2">Cytoplasm</location>
    </subcellularLocation>
    <subcellularLocation>
        <location evidence="1">Nucleus</location>
    </subcellularLocation>
</comment>
<comment type="caution">
    <text evidence="10">The sequence shown here is derived from an EMBL/GenBank/DDBJ whole genome shotgun (WGS) entry which is preliminary data.</text>
</comment>
<protein>
    <recommendedName>
        <fullName evidence="5">Elongator complex protein 4</fullName>
    </recommendedName>
</protein>
<dbReference type="Gene3D" id="3.40.50.300">
    <property type="entry name" value="P-loop containing nucleotide triphosphate hydrolases"/>
    <property type="match status" value="1"/>
</dbReference>
<dbReference type="Pfam" id="PF05625">
    <property type="entry name" value="PAXNEB"/>
    <property type="match status" value="1"/>
</dbReference>
<evidence type="ECO:0000256" key="6">
    <source>
        <dbReference type="ARBA" id="ARBA00022490"/>
    </source>
</evidence>
<organism evidence="10 11">
    <name type="scientific">Metschnikowia bicuspidata var. bicuspidata NRRL YB-4993</name>
    <dbReference type="NCBI Taxonomy" id="869754"/>
    <lineage>
        <taxon>Eukaryota</taxon>
        <taxon>Fungi</taxon>
        <taxon>Dikarya</taxon>
        <taxon>Ascomycota</taxon>
        <taxon>Saccharomycotina</taxon>
        <taxon>Pichiomycetes</taxon>
        <taxon>Metschnikowiaceae</taxon>
        <taxon>Metschnikowia</taxon>
    </lineage>
</organism>
<evidence type="ECO:0000313" key="11">
    <source>
        <dbReference type="Proteomes" id="UP000092555"/>
    </source>
</evidence>
<dbReference type="GO" id="GO:0033588">
    <property type="term" value="C:elongator holoenzyme complex"/>
    <property type="evidence" value="ECO:0007669"/>
    <property type="project" value="EnsemblFungi"/>
</dbReference>
<name>A0A1A0H9E0_9ASCO</name>
<feature type="compositionally biased region" description="Low complexity" evidence="9">
    <location>
        <begin position="29"/>
        <end position="40"/>
    </location>
</feature>
<evidence type="ECO:0000256" key="9">
    <source>
        <dbReference type="SAM" id="MobiDB-lite"/>
    </source>
</evidence>
<keyword evidence="11" id="KW-1185">Reference proteome</keyword>
<dbReference type="GO" id="GO:0002098">
    <property type="term" value="P:tRNA wobble uridine modification"/>
    <property type="evidence" value="ECO:0007669"/>
    <property type="project" value="EnsemblFungi"/>
</dbReference>
<dbReference type="InterPro" id="IPR027417">
    <property type="entry name" value="P-loop_NTPase"/>
</dbReference>
<dbReference type="EMBL" id="LXTC01000004">
    <property type="protein sequence ID" value="OBA20636.1"/>
    <property type="molecule type" value="Genomic_DNA"/>
</dbReference>
<keyword evidence="6" id="KW-0963">Cytoplasm</keyword>
<dbReference type="GO" id="GO:0016887">
    <property type="term" value="F:ATP hydrolysis activity"/>
    <property type="evidence" value="ECO:0007669"/>
    <property type="project" value="EnsemblFungi"/>
</dbReference>
<comment type="similarity">
    <text evidence="4">Belongs to the ELP4 family.</text>
</comment>
<dbReference type="OrthoDB" id="289162at2759"/>
<sequence>MSGPQHVRDERAPQGRPRKKSPAGPGVRPSSVSSQPTVSSGCADLDRLLGHQGLPLSSSLLVEESGATDFAAVLMRAFVAQGVVHHRAASGSPGCHVVVVGPPADWAKDLPGEYRGSAKDQKKARLARDASQVSVANLAERDLKIAWRYGLSTNAAGAAAGGAARLPDATGPAGYVSQFDITQRLVPGAGAQEITFVPVHTDFAQVAAAVAQVTRRHTRQGKVVRIAVPGFLSPALYPPQCSRPTYVVPLVHLLRGLLAAEPAAVLMMTLALDLYPRAGLVAHMVETLVDGVVHLQPFNPDMAALIERAYKNEPAKIQHGLVHVVKVPWLSARGMMMEAAGEYAFKNGRKKFEIDDWGIPVDDAAEPAATTQNVDF</sequence>
<dbReference type="PANTHER" id="PTHR12896:SF1">
    <property type="entry name" value="ELONGATOR COMPLEX PROTEIN 4"/>
    <property type="match status" value="1"/>
</dbReference>
<dbReference type="UniPathway" id="UPA00988"/>
<keyword evidence="7" id="KW-0819">tRNA processing</keyword>
<dbReference type="PANTHER" id="PTHR12896">
    <property type="entry name" value="PAX6 NEIGHBOR PROTEIN PAXNEB"/>
    <property type="match status" value="1"/>
</dbReference>